<dbReference type="OrthoDB" id="9800801at2"/>
<name>A0A1X6WQ28_9ENTE</name>
<dbReference type="GO" id="GO:0003677">
    <property type="term" value="F:DNA binding"/>
    <property type="evidence" value="ECO:0007669"/>
    <property type="project" value="InterPro"/>
</dbReference>
<dbReference type="InterPro" id="IPR002295">
    <property type="entry name" value="N4/N6-MTase_EcoPI_Mod-like"/>
</dbReference>
<keyword evidence="2" id="KW-0489">Methyltransferase</keyword>
<evidence type="ECO:0000259" key="6">
    <source>
        <dbReference type="Pfam" id="PF01555"/>
    </source>
</evidence>
<dbReference type="Proteomes" id="UP000195918">
    <property type="component" value="Unassembled WGS sequence"/>
</dbReference>
<keyword evidence="4" id="KW-0949">S-adenosyl-L-methionine</keyword>
<keyword evidence="8" id="KW-1185">Reference proteome</keyword>
<evidence type="ECO:0000256" key="4">
    <source>
        <dbReference type="ARBA" id="ARBA00022691"/>
    </source>
</evidence>
<gene>
    <name evidence="7" type="ORF">FM121_09770</name>
</gene>
<dbReference type="InterPro" id="IPR002052">
    <property type="entry name" value="DNA_methylase_N6_adenine_CS"/>
</dbReference>
<dbReference type="Gene3D" id="3.40.50.150">
    <property type="entry name" value="Vaccinia Virus protein VP39"/>
    <property type="match status" value="1"/>
</dbReference>
<dbReference type="PRINTS" id="PR00506">
    <property type="entry name" value="D21N6MTFRASE"/>
</dbReference>
<dbReference type="AlphaFoldDB" id="A0A1X6WQ28"/>
<dbReference type="GO" id="GO:0008170">
    <property type="term" value="F:N-methyltransferase activity"/>
    <property type="evidence" value="ECO:0007669"/>
    <property type="project" value="InterPro"/>
</dbReference>
<dbReference type="GO" id="GO:0032259">
    <property type="term" value="P:methylation"/>
    <property type="evidence" value="ECO:0007669"/>
    <property type="project" value="UniProtKB-KW"/>
</dbReference>
<evidence type="ECO:0000256" key="2">
    <source>
        <dbReference type="ARBA" id="ARBA00022603"/>
    </source>
</evidence>
<organism evidence="7 8">
    <name type="scientific">Vagococcus fluvialis bH819</name>
    <dbReference type="NCBI Taxonomy" id="1255619"/>
    <lineage>
        <taxon>Bacteria</taxon>
        <taxon>Bacillati</taxon>
        <taxon>Bacillota</taxon>
        <taxon>Bacilli</taxon>
        <taxon>Lactobacillales</taxon>
        <taxon>Enterococcaceae</taxon>
        <taxon>Vagococcus</taxon>
    </lineage>
</organism>
<dbReference type="EMBL" id="FWFD01000015">
    <property type="protein sequence ID" value="SLM86367.1"/>
    <property type="molecule type" value="Genomic_DNA"/>
</dbReference>
<feature type="domain" description="DNA methylase N-4/N-6" evidence="6">
    <location>
        <begin position="290"/>
        <end position="549"/>
    </location>
</feature>
<evidence type="ECO:0000256" key="3">
    <source>
        <dbReference type="ARBA" id="ARBA00022679"/>
    </source>
</evidence>
<dbReference type="GO" id="GO:0009307">
    <property type="term" value="P:DNA restriction-modification system"/>
    <property type="evidence" value="ECO:0007669"/>
    <property type="project" value="UniProtKB-KW"/>
</dbReference>
<evidence type="ECO:0000256" key="1">
    <source>
        <dbReference type="ARBA" id="ARBA00006594"/>
    </source>
</evidence>
<keyword evidence="5" id="KW-0680">Restriction system</keyword>
<dbReference type="Pfam" id="PF01555">
    <property type="entry name" value="N6_N4_Mtase"/>
    <property type="match status" value="1"/>
</dbReference>
<comment type="similarity">
    <text evidence="1">Belongs to the N(4)/N(6)-methyltransferase family.</text>
</comment>
<dbReference type="RefSeq" id="WP_086951999.1">
    <property type="nucleotide sequence ID" value="NZ_FWFD01000015.1"/>
</dbReference>
<dbReference type="InterPro" id="IPR029063">
    <property type="entry name" value="SAM-dependent_MTases_sf"/>
</dbReference>
<dbReference type="PROSITE" id="PS00092">
    <property type="entry name" value="N6_MTASE"/>
    <property type="match status" value="1"/>
</dbReference>
<evidence type="ECO:0000256" key="5">
    <source>
        <dbReference type="ARBA" id="ARBA00022747"/>
    </source>
</evidence>
<evidence type="ECO:0000313" key="8">
    <source>
        <dbReference type="Proteomes" id="UP000195918"/>
    </source>
</evidence>
<evidence type="ECO:0000313" key="7">
    <source>
        <dbReference type="EMBL" id="SLM86367.1"/>
    </source>
</evidence>
<proteinExistence type="inferred from homology"/>
<keyword evidence="3" id="KW-0808">Transferase</keyword>
<dbReference type="InterPro" id="IPR002941">
    <property type="entry name" value="DNA_methylase_N4/N6"/>
</dbReference>
<dbReference type="SUPFAM" id="SSF53335">
    <property type="entry name" value="S-adenosyl-L-methionine-dependent methyltransferases"/>
    <property type="match status" value="1"/>
</dbReference>
<protein>
    <recommendedName>
        <fullName evidence="6">DNA methylase N-4/N-6 domain-containing protein</fullName>
    </recommendedName>
</protein>
<accession>A0A1X6WQ28</accession>
<sequence length="960" mass="113454">MEDSKKNSLYSLGQYSTVFSSYQKKQVYNAYKEIFDVKGKITKKSNQENMVMIKQEFSNLTSLLRRIRNSLYRRLELEYVIYNDLKQDVYGKEDEHNKRLDKILQIILDDFFSEFIELPVSLELKYIWFNRCSKKNFTKEDKIEYLTKKNEDTRKNILEKYSENNFVELVEYFNSIGENNFFIQIIVNYFEEIYKFIFITRPYLYPSYDYQKSIPFDEYSEDVWFYGEHKNEEENTNYTSIIPRELEDYLLEDLGKIMSSSKEKVGAGEQNLIINADFETLHKNLPDDSIDIVLTDPPYFINYAENDWDDELDEKGRYEFFTDYFKSLIPKLKSEATILIFNDYSNIEIIEKSLQIAYAENYYDSVNDGNLEDSKEEWIDSLMKDSLFTILPYLEWAKTNPRPSVHFNKQSEYVITAVSGYKKFETMLGLYDYTALRKAKVDGEFIDELVEESLDYETLLDNLTYENLDTIDESFEESSEIYNSIFSPSAYQIDDIIHDTPKPAPMLNKLLKRYAKPGMTVLDSFSGSGAISISAYELGLNSIACERDDYMTIVSKNRFADFSRLIGRKIIKLTTKESKVSLPNYYTYGLYKEGIANYFYTPINRISSKEERAEFLQERLLEIKRKGYSPKRLSLIKEELSFEDQCFLIGFNELYNTKEFHIIFGESGRNKKFFFNGSDDKRHAVNLACRYFDKFKQGLYAGEFIVDLYDCSFAFKNWKNLNKVERNIRVEKYVKYLHHLISDLLSIETKILNCVKDIKLISMDDDMYKVIYNYFFTLTLATKYYYRLILELEYSEKKGFINDKEFKSYRFSSKDIENSSELILLNNLLDVKNYTNNVYREYGYQKNNTDIKLKPSLDAIEYYFKNIKTKHVNEELLNPINVMRNITNKFNSQTMKKTGINKDVLKNKTINKDGSISGGGNLVSLQSNLYIKNNDRQELIKKIKLEKVKIDEDFQKIIGN</sequence>
<reference evidence="8" key="1">
    <citation type="submission" date="2017-02" db="EMBL/GenBank/DDBJ databases">
        <authorList>
            <person name="Dridi B."/>
        </authorList>
    </citation>
    <scope>NUCLEOTIDE SEQUENCE [LARGE SCALE GENOMIC DNA]</scope>
    <source>
        <strain evidence="8">bH819</strain>
    </source>
</reference>